<gene>
    <name evidence="6" type="ORF">BDW59DRAFT_179129</name>
</gene>
<keyword evidence="3" id="KW-0274">FAD</keyword>
<proteinExistence type="predicted"/>
<evidence type="ECO:0000313" key="7">
    <source>
        <dbReference type="Proteomes" id="UP001610335"/>
    </source>
</evidence>
<protein>
    <recommendedName>
        <fullName evidence="5">FAD-binding PCMH-type domain-containing protein</fullName>
    </recommendedName>
</protein>
<dbReference type="Pfam" id="PF01565">
    <property type="entry name" value="FAD_binding_4"/>
    <property type="match status" value="1"/>
</dbReference>
<dbReference type="InterPro" id="IPR016164">
    <property type="entry name" value="FAD-linked_Oxase-like_C"/>
</dbReference>
<dbReference type="Gene3D" id="1.10.45.10">
    <property type="entry name" value="Vanillyl-alcohol Oxidase, Chain A, domain 4"/>
    <property type="match status" value="1"/>
</dbReference>
<feature type="domain" description="FAD-binding PCMH-type" evidence="5">
    <location>
        <begin position="68"/>
        <end position="274"/>
    </location>
</feature>
<dbReference type="Gene3D" id="3.30.43.10">
    <property type="entry name" value="Uridine Diphospho-n-acetylenolpyruvylglucosamine Reductase, domain 2"/>
    <property type="match status" value="1"/>
</dbReference>
<dbReference type="EMBL" id="JBFXLS010000025">
    <property type="protein sequence ID" value="KAL2827342.1"/>
    <property type="molecule type" value="Genomic_DNA"/>
</dbReference>
<dbReference type="Gene3D" id="3.30.465.10">
    <property type="match status" value="1"/>
</dbReference>
<evidence type="ECO:0000256" key="3">
    <source>
        <dbReference type="ARBA" id="ARBA00022827"/>
    </source>
</evidence>
<dbReference type="PROSITE" id="PS51387">
    <property type="entry name" value="FAD_PCMH"/>
    <property type="match status" value="1"/>
</dbReference>
<dbReference type="SUPFAM" id="SSF56176">
    <property type="entry name" value="FAD-binding/transporter-associated domain-like"/>
    <property type="match status" value="1"/>
</dbReference>
<dbReference type="InterPro" id="IPR016170">
    <property type="entry name" value="Cytok_DH_C_sf"/>
</dbReference>
<dbReference type="Pfam" id="PF02913">
    <property type="entry name" value="FAD-oxidase_C"/>
    <property type="match status" value="1"/>
</dbReference>
<keyword evidence="2" id="KW-0285">Flavoprotein</keyword>
<evidence type="ECO:0000256" key="1">
    <source>
        <dbReference type="ARBA" id="ARBA00001974"/>
    </source>
</evidence>
<dbReference type="Proteomes" id="UP001610335">
    <property type="component" value="Unassembled WGS sequence"/>
</dbReference>
<dbReference type="InterPro" id="IPR004113">
    <property type="entry name" value="FAD-bd_oxidored_4_C"/>
</dbReference>
<keyword evidence="4" id="KW-0560">Oxidoreductase</keyword>
<comment type="cofactor">
    <cofactor evidence="1">
        <name>FAD</name>
        <dbReference type="ChEBI" id="CHEBI:57692"/>
    </cofactor>
</comment>
<name>A0ABR4IID8_9EURO</name>
<dbReference type="SUPFAM" id="SSF55103">
    <property type="entry name" value="FAD-linked oxidases, C-terminal domain"/>
    <property type="match status" value="1"/>
</dbReference>
<accession>A0ABR4IID8</accession>
<evidence type="ECO:0000259" key="5">
    <source>
        <dbReference type="PROSITE" id="PS51387"/>
    </source>
</evidence>
<dbReference type="PANTHER" id="PTHR11748:SF114">
    <property type="entry name" value="ARYL-ALCOHOL OXIDASE VANILLYL-ALCOHOL OXIDASE (AFU_ORTHOLOGUE AFUA_3G09500)-RELATED"/>
    <property type="match status" value="1"/>
</dbReference>
<dbReference type="InterPro" id="IPR006094">
    <property type="entry name" value="Oxid_FAD_bind_N"/>
</dbReference>
<dbReference type="InterPro" id="IPR016166">
    <property type="entry name" value="FAD-bd_PCMH"/>
</dbReference>
<dbReference type="InterPro" id="IPR016167">
    <property type="entry name" value="FAD-bd_PCMH_sub1"/>
</dbReference>
<keyword evidence="7" id="KW-1185">Reference proteome</keyword>
<dbReference type="Gene3D" id="3.40.462.10">
    <property type="entry name" value="FAD-linked oxidases, C-terminal domain"/>
    <property type="match status" value="1"/>
</dbReference>
<organism evidence="6 7">
    <name type="scientific">Aspergillus cavernicola</name>
    <dbReference type="NCBI Taxonomy" id="176166"/>
    <lineage>
        <taxon>Eukaryota</taxon>
        <taxon>Fungi</taxon>
        <taxon>Dikarya</taxon>
        <taxon>Ascomycota</taxon>
        <taxon>Pezizomycotina</taxon>
        <taxon>Eurotiomycetes</taxon>
        <taxon>Eurotiomycetidae</taxon>
        <taxon>Eurotiales</taxon>
        <taxon>Aspergillaceae</taxon>
        <taxon>Aspergillus</taxon>
        <taxon>Aspergillus subgen. Nidulantes</taxon>
    </lineage>
</organism>
<reference evidence="6 7" key="1">
    <citation type="submission" date="2024-07" db="EMBL/GenBank/DDBJ databases">
        <title>Section-level genome sequencing and comparative genomics of Aspergillus sections Usti and Cavernicolus.</title>
        <authorList>
            <consortium name="Lawrence Berkeley National Laboratory"/>
            <person name="Nybo J.L."/>
            <person name="Vesth T.C."/>
            <person name="Theobald S."/>
            <person name="Frisvad J.C."/>
            <person name="Larsen T.O."/>
            <person name="Kjaerboelling I."/>
            <person name="Rothschild-Mancinelli K."/>
            <person name="Lyhne E.K."/>
            <person name="Kogle M.E."/>
            <person name="Barry K."/>
            <person name="Clum A."/>
            <person name="Na H."/>
            <person name="Ledsgaard L."/>
            <person name="Lin J."/>
            <person name="Lipzen A."/>
            <person name="Kuo A."/>
            <person name="Riley R."/>
            <person name="Mondo S."/>
            <person name="LaButti K."/>
            <person name="Haridas S."/>
            <person name="Pangalinan J."/>
            <person name="Salamov A.A."/>
            <person name="Simmons B.A."/>
            <person name="Magnuson J.K."/>
            <person name="Chen J."/>
            <person name="Drula E."/>
            <person name="Henrissat B."/>
            <person name="Wiebenga A."/>
            <person name="Lubbers R.J."/>
            <person name="Gomes A.C."/>
            <person name="Makela M.R."/>
            <person name="Stajich J."/>
            <person name="Grigoriev I.V."/>
            <person name="Mortensen U.H."/>
            <person name="De vries R.P."/>
            <person name="Baker S.E."/>
            <person name="Andersen M.R."/>
        </authorList>
    </citation>
    <scope>NUCLEOTIDE SEQUENCE [LARGE SCALE GENOMIC DNA]</scope>
    <source>
        <strain evidence="6 7">CBS 600.67</strain>
    </source>
</reference>
<evidence type="ECO:0000256" key="2">
    <source>
        <dbReference type="ARBA" id="ARBA00022630"/>
    </source>
</evidence>
<dbReference type="InterPro" id="IPR016169">
    <property type="entry name" value="FAD-bd_PCMH_sub2"/>
</dbReference>
<evidence type="ECO:0000313" key="6">
    <source>
        <dbReference type="EMBL" id="KAL2827342.1"/>
    </source>
</evidence>
<evidence type="ECO:0000256" key="4">
    <source>
        <dbReference type="ARBA" id="ARBA00023002"/>
    </source>
</evidence>
<sequence length="562" mass="62610">MANPKLNLKPLVLPPGTKESDFAAFIQGCIQLVTPEHVKVIASKEDFVDGSYQNPVHTHDLYPVLDKEHLVASAAICPGNVPDVQAIVRLANKYEIPLWPTSIGRNVGYGGAAPRLPGSVVLNLGKRMNRVLEVNEPGAFALVEPGVTFMDLHQYLVDHNLRDKLWTDVPDLGGGSVLGNSVERGVGYTPYGDHWMMHCGMEVVLPNGELMRTGMGALPQPAENGGKHPGRLDEEPGNKGWQLFPYGYGPYNDGLFSQSNLGIVTKMGIWLMPNPGGYQSYLITFPRDEDLHKAVEIIRPLRLQMILQNVPTLRHILLDAGVMGHKSDYTDSKEPIDDTGLDVIAKKLNLGRWNFYGALYGPEPIRNALWPVIKDAFSVIPGVKFFFPEDIKEYCVLHTRHQTLQGIPTVDELKWVDWVPNGGHLFFSPISKISGDDAMLQYSITKRRCTEAGFDFIGTFTVGLREMHHIVCIVFDKANPDSRKRAHLLIKTLIKDCAENGWGEYRTHLALMDQIAETYNWNDNILMKFNEAIKNALDPKGILAPGKSGVWPAKYPKSLHKL</sequence>
<dbReference type="InterPro" id="IPR036318">
    <property type="entry name" value="FAD-bd_PCMH-like_sf"/>
</dbReference>
<comment type="caution">
    <text evidence="6">The sequence shown here is derived from an EMBL/GenBank/DDBJ whole genome shotgun (WGS) entry which is preliminary data.</text>
</comment>
<dbReference type="InterPro" id="IPR016171">
    <property type="entry name" value="Vanillyl_alc_oxidase_C-sub2"/>
</dbReference>
<dbReference type="PANTHER" id="PTHR11748">
    <property type="entry name" value="D-LACTATE DEHYDROGENASE"/>
    <property type="match status" value="1"/>
</dbReference>